<dbReference type="InterPro" id="IPR000742">
    <property type="entry name" value="EGF"/>
</dbReference>
<evidence type="ECO:0000313" key="4">
    <source>
        <dbReference type="Proteomes" id="UP001152795"/>
    </source>
</evidence>
<comment type="caution">
    <text evidence="2">Lacks conserved residue(s) required for the propagation of feature annotation.</text>
</comment>
<protein>
    <submittedName>
        <fullName evidence="3">Calcium binding egf domain-containing</fullName>
    </submittedName>
</protein>
<dbReference type="Proteomes" id="UP001152795">
    <property type="component" value="Unassembled WGS sequence"/>
</dbReference>
<gene>
    <name evidence="3" type="ORF">PACLA_8A088721</name>
</gene>
<reference evidence="3" key="1">
    <citation type="submission" date="2020-04" db="EMBL/GenBank/DDBJ databases">
        <authorList>
            <person name="Alioto T."/>
            <person name="Alioto T."/>
            <person name="Gomez Garrido J."/>
        </authorList>
    </citation>
    <scope>NUCLEOTIDE SEQUENCE</scope>
    <source>
        <strain evidence="3">A484AB</strain>
    </source>
</reference>
<dbReference type="CDD" id="cd00054">
    <property type="entry name" value="EGF_CA"/>
    <property type="match status" value="1"/>
</dbReference>
<dbReference type="SUPFAM" id="SSF57196">
    <property type="entry name" value="EGF/Laminin"/>
    <property type="match status" value="1"/>
</dbReference>
<dbReference type="AlphaFoldDB" id="A0A6S7LTN4"/>
<comment type="caution">
    <text evidence="3">The sequence shown here is derived from an EMBL/GenBank/DDBJ whole genome shotgun (WGS) entry which is preliminary data.</text>
</comment>
<evidence type="ECO:0000256" key="2">
    <source>
        <dbReference type="PROSITE-ProRule" id="PRU00076"/>
    </source>
</evidence>
<dbReference type="GO" id="GO:0005509">
    <property type="term" value="F:calcium ion binding"/>
    <property type="evidence" value="ECO:0007669"/>
    <property type="project" value="InterPro"/>
</dbReference>
<feature type="non-terminal residue" evidence="3">
    <location>
        <position position="1"/>
    </location>
</feature>
<keyword evidence="2" id="KW-0245">EGF-like domain</keyword>
<dbReference type="InterPro" id="IPR001881">
    <property type="entry name" value="EGF-like_Ca-bd_dom"/>
</dbReference>
<sequence length="104" mass="11400">MVSLNIYFLPTLTQVEIDNDNLGRQFRAGLVSSSVGGVQKLTLRVRYVLVINNVPLPAADVADVNECSSSTRCGGGQRCVNYPGKYRCYCNSPRQIRTVTGQCI</sequence>
<keyword evidence="4" id="KW-1185">Reference proteome</keyword>
<evidence type="ECO:0000256" key="1">
    <source>
        <dbReference type="ARBA" id="ARBA00023157"/>
    </source>
</evidence>
<evidence type="ECO:0000313" key="3">
    <source>
        <dbReference type="EMBL" id="CAB4042869.1"/>
    </source>
</evidence>
<dbReference type="PROSITE" id="PS00010">
    <property type="entry name" value="ASX_HYDROXYL"/>
    <property type="match status" value="1"/>
</dbReference>
<dbReference type="Gene3D" id="2.10.25.10">
    <property type="entry name" value="Laminin"/>
    <property type="match status" value="1"/>
</dbReference>
<accession>A0A6S7LTN4</accession>
<keyword evidence="1" id="KW-1015">Disulfide bond</keyword>
<dbReference type="PROSITE" id="PS50026">
    <property type="entry name" value="EGF_3"/>
    <property type="match status" value="1"/>
</dbReference>
<organism evidence="3 4">
    <name type="scientific">Paramuricea clavata</name>
    <name type="common">Red gorgonian</name>
    <name type="synonym">Violescent sea-whip</name>
    <dbReference type="NCBI Taxonomy" id="317549"/>
    <lineage>
        <taxon>Eukaryota</taxon>
        <taxon>Metazoa</taxon>
        <taxon>Cnidaria</taxon>
        <taxon>Anthozoa</taxon>
        <taxon>Octocorallia</taxon>
        <taxon>Malacalcyonacea</taxon>
        <taxon>Plexauridae</taxon>
        <taxon>Paramuricea</taxon>
    </lineage>
</organism>
<dbReference type="InterPro" id="IPR018097">
    <property type="entry name" value="EGF_Ca-bd_CS"/>
</dbReference>
<name>A0A6S7LTN4_PARCT</name>
<dbReference type="EMBL" id="CACRXK020031009">
    <property type="protein sequence ID" value="CAB4042869.1"/>
    <property type="molecule type" value="Genomic_DNA"/>
</dbReference>
<dbReference type="InterPro" id="IPR000152">
    <property type="entry name" value="EGF-type_Asp/Asn_hydroxyl_site"/>
</dbReference>
<proteinExistence type="predicted"/>
<dbReference type="SMART" id="SM00179">
    <property type="entry name" value="EGF_CA"/>
    <property type="match status" value="1"/>
</dbReference>
<dbReference type="PROSITE" id="PS01187">
    <property type="entry name" value="EGF_CA"/>
    <property type="match status" value="1"/>
</dbReference>